<reference evidence="2" key="1">
    <citation type="submission" date="2022-04" db="EMBL/GenBank/DDBJ databases">
        <title>Whole genome sequence of Sphaerotilus sp. FB-5.</title>
        <authorList>
            <person name="Takeda M."/>
            <person name="Narihara S."/>
            <person name="Akimoto M."/>
            <person name="Akimoto R."/>
            <person name="Nishiyashiki S."/>
            <person name="Murakami T."/>
        </authorList>
    </citation>
    <scope>NUCLEOTIDE SEQUENCE</scope>
    <source>
        <strain evidence="2">FB-5</strain>
    </source>
</reference>
<organism evidence="2 3">
    <name type="scientific">Sphaerotilus microaerophilus</name>
    <dbReference type="NCBI Taxonomy" id="2914710"/>
    <lineage>
        <taxon>Bacteria</taxon>
        <taxon>Pseudomonadati</taxon>
        <taxon>Pseudomonadota</taxon>
        <taxon>Betaproteobacteria</taxon>
        <taxon>Burkholderiales</taxon>
        <taxon>Sphaerotilaceae</taxon>
        <taxon>Sphaerotilus</taxon>
    </lineage>
</organism>
<feature type="compositionally biased region" description="Low complexity" evidence="1">
    <location>
        <begin position="55"/>
        <end position="64"/>
    </location>
</feature>
<dbReference type="Proteomes" id="UP001057498">
    <property type="component" value="Chromosome"/>
</dbReference>
<gene>
    <name evidence="2" type="ORF">CATMQ487_26080</name>
</gene>
<accession>A0ABN6PNQ7</accession>
<protein>
    <submittedName>
        <fullName evidence="2">Uncharacterized protein</fullName>
    </submittedName>
</protein>
<dbReference type="EMBL" id="AP025730">
    <property type="protein sequence ID" value="BDI05638.1"/>
    <property type="molecule type" value="Genomic_DNA"/>
</dbReference>
<name>A0ABN6PNQ7_9BURK</name>
<proteinExistence type="predicted"/>
<sequence length="64" mass="6226">MKVPTITGSTGTISPMAIMSISTVIRMKGIAAVLDAPRPAGTPADPPGGCGPAWGGPALAPLLS</sequence>
<evidence type="ECO:0000313" key="2">
    <source>
        <dbReference type="EMBL" id="BDI05638.1"/>
    </source>
</evidence>
<feature type="region of interest" description="Disordered" evidence="1">
    <location>
        <begin position="37"/>
        <end position="64"/>
    </location>
</feature>
<evidence type="ECO:0000313" key="3">
    <source>
        <dbReference type="Proteomes" id="UP001057498"/>
    </source>
</evidence>
<evidence type="ECO:0000256" key="1">
    <source>
        <dbReference type="SAM" id="MobiDB-lite"/>
    </source>
</evidence>
<keyword evidence="3" id="KW-1185">Reference proteome</keyword>